<dbReference type="AGR" id="WB:WBGene00007856"/>
<evidence type="ECO:0000313" key="3">
    <source>
        <dbReference type="Proteomes" id="UP000001940"/>
    </source>
</evidence>
<dbReference type="UCSC" id="C31H5.5">
    <property type="organism name" value="c. elegans"/>
</dbReference>
<name>O62085_CAEEL</name>
<feature type="compositionally biased region" description="Basic and acidic residues" evidence="1">
    <location>
        <begin position="99"/>
        <end position="110"/>
    </location>
</feature>
<dbReference type="STRING" id="6239.C31H5.5.1"/>
<dbReference type="CTD" id="183103"/>
<dbReference type="GeneID" id="183103"/>
<dbReference type="HOGENOM" id="CLU_1596048_0_0_1"/>
<dbReference type="AlphaFoldDB" id="O62085"/>
<feature type="region of interest" description="Disordered" evidence="1">
    <location>
        <begin position="1"/>
        <end position="21"/>
    </location>
</feature>
<sequence length="159" mass="17872">MNVPSTSSTRGYAKYQIRSSGMPRVLANESDVFTLDDVDVDEETDELKPNRITITKEEEKSRLVECNLDSDEEEDKTPPKEDDKGQNIRLSSKNSSTVESKERCRLRDSFDLDNDDSLSDDLDLLPPIPGAPNANSSLCSKLHRFNCCNPRIPSKCTIM</sequence>
<organism evidence="2 3">
    <name type="scientific">Caenorhabditis elegans</name>
    <dbReference type="NCBI Taxonomy" id="6239"/>
    <lineage>
        <taxon>Eukaryota</taxon>
        <taxon>Metazoa</taxon>
        <taxon>Ecdysozoa</taxon>
        <taxon>Nematoda</taxon>
        <taxon>Chromadorea</taxon>
        <taxon>Rhabditida</taxon>
        <taxon>Rhabditina</taxon>
        <taxon>Rhabditomorpha</taxon>
        <taxon>Rhabditoidea</taxon>
        <taxon>Rhabditidae</taxon>
        <taxon>Peloderinae</taxon>
        <taxon>Caenorhabditis</taxon>
    </lineage>
</organism>
<accession>O62085</accession>
<dbReference type="WormBase" id="C31H5.5">
    <property type="protein sequence ID" value="CE17485"/>
    <property type="gene ID" value="WBGene00007856"/>
</dbReference>
<feature type="compositionally biased region" description="Polar residues" evidence="1">
    <location>
        <begin position="1"/>
        <end position="10"/>
    </location>
</feature>
<dbReference type="FunCoup" id="O62085">
    <property type="interactions" value="54"/>
</dbReference>
<dbReference type="InParanoid" id="O62085"/>
<evidence type="ECO:0000256" key="1">
    <source>
        <dbReference type="SAM" id="MobiDB-lite"/>
    </source>
</evidence>
<dbReference type="PIR" id="T19624">
    <property type="entry name" value="T19624"/>
</dbReference>
<protein>
    <submittedName>
        <fullName evidence="2">Uncharacterized protein</fullName>
    </submittedName>
</protein>
<dbReference type="eggNOG" id="ENOG502TGMY">
    <property type="taxonomic scope" value="Eukaryota"/>
</dbReference>
<dbReference type="KEGG" id="cel:CELE_C31H5.5"/>
<proteinExistence type="predicted"/>
<dbReference type="Bgee" id="WBGene00007856">
    <property type="expression patterns" value="Expressed in pharyngeal muscle cell (C elegans) and 3 other cell types or tissues"/>
</dbReference>
<feature type="region of interest" description="Disordered" evidence="1">
    <location>
        <begin position="63"/>
        <end position="120"/>
    </location>
</feature>
<dbReference type="OrthoDB" id="5858845at2759"/>
<evidence type="ECO:0000313" key="2">
    <source>
        <dbReference type="EMBL" id="CAB07845.1"/>
    </source>
</evidence>
<feature type="compositionally biased region" description="Basic and acidic residues" evidence="1">
    <location>
        <begin position="76"/>
        <end position="86"/>
    </location>
</feature>
<keyword evidence="3" id="KW-1185">Reference proteome</keyword>
<dbReference type="OMA" id="NCCNPRI"/>
<reference evidence="2 3" key="1">
    <citation type="journal article" date="1998" name="Science">
        <title>Genome sequence of the nematode C. elegans: a platform for investigating biology.</title>
        <authorList>
            <consortium name="The C. elegans sequencing consortium"/>
            <person name="Sulson J.E."/>
            <person name="Waterston R."/>
        </authorList>
    </citation>
    <scope>NUCLEOTIDE SEQUENCE [LARGE SCALE GENOMIC DNA]</scope>
    <source>
        <strain evidence="2 3">Bristol N2</strain>
    </source>
</reference>
<evidence type="ECO:0000313" key="4">
    <source>
        <dbReference type="WormBase" id="C31H5.5"/>
    </source>
</evidence>
<dbReference type="RefSeq" id="NP_492432.1">
    <property type="nucleotide sequence ID" value="NM_060031.3"/>
</dbReference>
<gene>
    <name evidence="2 4" type="ORF">C31H5.5</name>
    <name evidence="2" type="ORF">CELE_C31H5.5</name>
</gene>
<dbReference type="Proteomes" id="UP000001940">
    <property type="component" value="Chromosome I"/>
</dbReference>
<feature type="compositionally biased region" description="Acidic residues" evidence="1">
    <location>
        <begin position="111"/>
        <end position="120"/>
    </location>
</feature>
<dbReference type="EMBL" id="BX284601">
    <property type="protein sequence ID" value="CAB07845.1"/>
    <property type="molecule type" value="Genomic_DNA"/>
</dbReference>
<feature type="compositionally biased region" description="Polar residues" evidence="1">
    <location>
        <begin position="88"/>
        <end position="98"/>
    </location>
</feature>
<dbReference type="PaxDb" id="6239-C31H5.5"/>